<keyword evidence="1" id="KW-0812">Transmembrane</keyword>
<dbReference type="InterPro" id="IPR043502">
    <property type="entry name" value="DNA/RNA_pol_sf"/>
</dbReference>
<dbReference type="EMBL" id="CAUEEQ010007944">
    <property type="protein sequence ID" value="CAJ0931684.1"/>
    <property type="molecule type" value="Genomic_DNA"/>
</dbReference>
<reference evidence="3" key="1">
    <citation type="submission" date="2023-07" db="EMBL/GenBank/DDBJ databases">
        <authorList>
            <person name="Stuckert A."/>
        </authorList>
    </citation>
    <scope>NUCLEOTIDE SEQUENCE</scope>
</reference>
<organism evidence="3 4">
    <name type="scientific">Ranitomeya imitator</name>
    <name type="common">mimic poison frog</name>
    <dbReference type="NCBI Taxonomy" id="111125"/>
    <lineage>
        <taxon>Eukaryota</taxon>
        <taxon>Metazoa</taxon>
        <taxon>Chordata</taxon>
        <taxon>Craniata</taxon>
        <taxon>Vertebrata</taxon>
        <taxon>Euteleostomi</taxon>
        <taxon>Amphibia</taxon>
        <taxon>Batrachia</taxon>
        <taxon>Anura</taxon>
        <taxon>Neobatrachia</taxon>
        <taxon>Hyloidea</taxon>
        <taxon>Dendrobatidae</taxon>
        <taxon>Dendrobatinae</taxon>
        <taxon>Ranitomeya</taxon>
    </lineage>
</organism>
<gene>
    <name evidence="3" type="ORF">RIMI_LOCUS4821194</name>
</gene>
<feature type="transmembrane region" description="Helical" evidence="1">
    <location>
        <begin position="230"/>
        <end position="253"/>
    </location>
</feature>
<keyword evidence="1" id="KW-1133">Transmembrane helix</keyword>
<dbReference type="InterPro" id="IPR024831">
    <property type="entry name" value="Uroplakin-3"/>
</dbReference>
<proteinExistence type="predicted"/>
<dbReference type="SUPFAM" id="SSF56672">
    <property type="entry name" value="DNA/RNA polymerases"/>
    <property type="match status" value="1"/>
</dbReference>
<evidence type="ECO:0000256" key="1">
    <source>
        <dbReference type="SAM" id="Phobius"/>
    </source>
</evidence>
<name>A0ABN9L2Q8_9NEOB</name>
<dbReference type="PANTHER" id="PTHR15446">
    <property type="entry name" value="UROPLAKIN III"/>
    <property type="match status" value="1"/>
</dbReference>
<evidence type="ECO:0000313" key="3">
    <source>
        <dbReference type="EMBL" id="CAJ0931684.1"/>
    </source>
</evidence>
<accession>A0ABN9L2Q8</accession>
<keyword evidence="4" id="KW-1185">Reference proteome</keyword>
<dbReference type="PANTHER" id="PTHR15446:SF2">
    <property type="entry name" value="UROPLAKIN-3B-LIKE PROTEIN 1-RELATED"/>
    <property type="match status" value="1"/>
</dbReference>
<dbReference type="Proteomes" id="UP001176940">
    <property type="component" value="Unassembled WGS sequence"/>
</dbReference>
<keyword evidence="1" id="KW-0472">Membrane</keyword>
<protein>
    <recommendedName>
        <fullName evidence="2">Reverse transcriptase/retrotransposon-derived protein RNase H-like domain-containing protein</fullName>
    </recommendedName>
</protein>
<sequence>MAKWSPEAEMAFQELKLALCKQLVLVAPNFSKEFVVQTDTSDVGLGAVFSQEENREEHPRGGHTAGSTDFTSYIPQLASTSLQGRLTATTFILSKPKCIFNSATTNNVWIVIANDTVQLSDNNLVNKDATYSTFATLGYYHTLTASENSYSCDNIAEYIQIGTDLSCFDNSNSCNKPLTSAGPYRVIFVVMDSTGAFVDKTGWSGPITLRQGKASSLIDTWPGRRSGGMIVITSILSILLATFLVCLIGTLIIGRENIICCKKTEKIETRVPQPQNLKNYKTHHAPEHAEIYSQPMA</sequence>
<feature type="domain" description="Reverse transcriptase/retrotransposon-derived protein RNase H-like" evidence="2">
    <location>
        <begin position="4"/>
        <end position="59"/>
    </location>
</feature>
<evidence type="ECO:0000259" key="2">
    <source>
        <dbReference type="Pfam" id="PF17919"/>
    </source>
</evidence>
<dbReference type="InterPro" id="IPR041577">
    <property type="entry name" value="RT_RNaseH_2"/>
</dbReference>
<comment type="caution">
    <text evidence="3">The sequence shown here is derived from an EMBL/GenBank/DDBJ whole genome shotgun (WGS) entry which is preliminary data.</text>
</comment>
<dbReference type="Pfam" id="PF17919">
    <property type="entry name" value="RT_RNaseH_2"/>
    <property type="match status" value="1"/>
</dbReference>
<evidence type="ECO:0000313" key="4">
    <source>
        <dbReference type="Proteomes" id="UP001176940"/>
    </source>
</evidence>